<gene>
    <name evidence="4" type="ORF">ACFO4L_04255</name>
</gene>
<evidence type="ECO:0000256" key="2">
    <source>
        <dbReference type="RuleBase" id="RU367036"/>
    </source>
</evidence>
<dbReference type="PANTHER" id="PTHR12510:SF4">
    <property type="entry name" value="GAMMA-GLUTAMYLAMINECYCLOTRANSFERASE"/>
    <property type="match status" value="1"/>
</dbReference>
<dbReference type="CDD" id="cd06661">
    <property type="entry name" value="GGCT_like"/>
    <property type="match status" value="1"/>
</dbReference>
<name>A0ABV9NQX2_9BACI</name>
<dbReference type="Proteomes" id="UP001595896">
    <property type="component" value="Unassembled WGS sequence"/>
</dbReference>
<dbReference type="InterPro" id="IPR009288">
    <property type="entry name" value="AIG2-like_dom"/>
</dbReference>
<evidence type="ECO:0000259" key="3">
    <source>
        <dbReference type="Pfam" id="PF06094"/>
    </source>
</evidence>
<evidence type="ECO:0000313" key="4">
    <source>
        <dbReference type="EMBL" id="MFC4735792.1"/>
    </source>
</evidence>
<dbReference type="InterPro" id="IPR039126">
    <property type="entry name" value="GGACT"/>
</dbReference>
<reference evidence="5" key="1">
    <citation type="journal article" date="2019" name="Int. J. Syst. Evol. Microbiol.">
        <title>The Global Catalogue of Microorganisms (GCM) 10K type strain sequencing project: providing services to taxonomists for standard genome sequencing and annotation.</title>
        <authorList>
            <consortium name="The Broad Institute Genomics Platform"/>
            <consortium name="The Broad Institute Genome Sequencing Center for Infectious Disease"/>
            <person name="Wu L."/>
            <person name="Ma J."/>
        </authorList>
    </citation>
    <scope>NUCLEOTIDE SEQUENCE [LARGE SCALE GENOMIC DNA]</scope>
    <source>
        <strain evidence="5">JCM 12165</strain>
    </source>
</reference>
<comment type="caution">
    <text evidence="4">The sequence shown here is derived from an EMBL/GenBank/DDBJ whole genome shotgun (WGS) entry which is preliminary data.</text>
</comment>
<protein>
    <recommendedName>
        <fullName evidence="2">Gamma-glutamylcyclotransferase family protein</fullName>
    </recommendedName>
</protein>
<dbReference type="RefSeq" id="WP_377908429.1">
    <property type="nucleotide sequence ID" value="NZ_JBHSGK010000003.1"/>
</dbReference>
<comment type="similarity">
    <text evidence="1 2">Belongs to the gamma-glutamylcyclotransferase family.</text>
</comment>
<feature type="domain" description="Gamma-glutamylcyclotransferase AIG2-like" evidence="3">
    <location>
        <begin position="3"/>
        <end position="119"/>
    </location>
</feature>
<dbReference type="InterPro" id="IPR036568">
    <property type="entry name" value="GGCT-like_sf"/>
</dbReference>
<dbReference type="PANTHER" id="PTHR12510">
    <property type="entry name" value="TROPONIN C-AKIN-1 PROTEIN"/>
    <property type="match status" value="1"/>
</dbReference>
<dbReference type="Gene3D" id="3.10.490.10">
    <property type="entry name" value="Gamma-glutamyl cyclotransferase-like"/>
    <property type="match status" value="1"/>
</dbReference>
<evidence type="ECO:0000313" key="5">
    <source>
        <dbReference type="Proteomes" id="UP001595896"/>
    </source>
</evidence>
<sequence length="126" mass="14218">MKLFVYGTLMTGEGNHFFLRRAKLLNRQARVNGSLYDTGLGYPALVRGAGEVWGELYAITSSQLPAIDELEGYQDGRTWNLYSRETVDAFTENGTERALVYYYNKPVKAEKRIASGSWKTHRISGS</sequence>
<proteinExistence type="inferred from homology"/>
<dbReference type="Pfam" id="PF06094">
    <property type="entry name" value="GGACT"/>
    <property type="match status" value="1"/>
</dbReference>
<evidence type="ECO:0000256" key="1">
    <source>
        <dbReference type="ARBA" id="ARBA00008861"/>
    </source>
</evidence>
<accession>A0ABV9NQX2</accession>
<keyword evidence="5" id="KW-1185">Reference proteome</keyword>
<dbReference type="EMBL" id="JBHSGK010000003">
    <property type="protein sequence ID" value="MFC4735792.1"/>
    <property type="molecule type" value="Genomic_DNA"/>
</dbReference>
<organism evidence="4 5">
    <name type="scientific">Bacillus daqingensis</name>
    <dbReference type="NCBI Taxonomy" id="872396"/>
    <lineage>
        <taxon>Bacteria</taxon>
        <taxon>Bacillati</taxon>
        <taxon>Bacillota</taxon>
        <taxon>Bacilli</taxon>
        <taxon>Bacillales</taxon>
        <taxon>Bacillaceae</taxon>
        <taxon>Bacillus</taxon>
    </lineage>
</organism>
<dbReference type="SUPFAM" id="SSF110857">
    <property type="entry name" value="Gamma-glutamyl cyclotransferase-like"/>
    <property type="match status" value="1"/>
</dbReference>
<dbReference type="InterPro" id="IPR013024">
    <property type="entry name" value="GGCT-like"/>
</dbReference>